<dbReference type="Pfam" id="PF02508">
    <property type="entry name" value="Rnf-Nqr"/>
    <property type="match status" value="1"/>
</dbReference>
<dbReference type="NCBIfam" id="NF009070">
    <property type="entry name" value="PRK12405.1"/>
    <property type="match status" value="1"/>
</dbReference>
<reference evidence="9 10" key="1">
    <citation type="submission" date="2019-04" db="EMBL/GenBank/DDBJ databases">
        <title>Azoarcus rhizosphaerae sp. nov. isolated from rhizosphere of Ficus religiosa.</title>
        <authorList>
            <person name="Lin S.-Y."/>
            <person name="Hameed A."/>
            <person name="Hsu Y.-H."/>
            <person name="Young C.-C."/>
        </authorList>
    </citation>
    <scope>NUCLEOTIDE SEQUENCE [LARGE SCALE GENOMIC DNA]</scope>
    <source>
        <strain evidence="9 10">CC-YHH848</strain>
    </source>
</reference>
<feature type="transmembrane region" description="Helical" evidence="8">
    <location>
        <begin position="115"/>
        <end position="133"/>
    </location>
</feature>
<dbReference type="EC" id="7.-.-.-" evidence="8"/>
<name>A0A4S4AR64_9RHOO</name>
<keyword evidence="8" id="KW-1003">Cell membrane</keyword>
<dbReference type="HAMAP" id="MF_00478">
    <property type="entry name" value="RsxE_RnfE"/>
    <property type="match status" value="1"/>
</dbReference>
<keyword evidence="8" id="KW-0997">Cell inner membrane</keyword>
<dbReference type="Proteomes" id="UP000307956">
    <property type="component" value="Unassembled WGS sequence"/>
</dbReference>
<dbReference type="PANTHER" id="PTHR30586:SF0">
    <property type="entry name" value="ION-TRANSLOCATING OXIDOREDUCTASE COMPLEX SUBUNIT E"/>
    <property type="match status" value="1"/>
</dbReference>
<dbReference type="InterPro" id="IPR010968">
    <property type="entry name" value="RnfE"/>
</dbReference>
<dbReference type="GO" id="GO:0022900">
    <property type="term" value="P:electron transport chain"/>
    <property type="evidence" value="ECO:0007669"/>
    <property type="project" value="UniProtKB-UniRule"/>
</dbReference>
<comment type="caution">
    <text evidence="9">The sequence shown here is derived from an EMBL/GenBank/DDBJ whole genome shotgun (WGS) entry which is preliminary data.</text>
</comment>
<keyword evidence="5 8" id="KW-0249">Electron transport</keyword>
<evidence type="ECO:0000256" key="6">
    <source>
        <dbReference type="ARBA" id="ARBA00022989"/>
    </source>
</evidence>
<keyword evidence="6 8" id="KW-1133">Transmembrane helix</keyword>
<evidence type="ECO:0000256" key="4">
    <source>
        <dbReference type="ARBA" id="ARBA00022967"/>
    </source>
</evidence>
<keyword evidence="4 8" id="KW-1278">Translocase</keyword>
<keyword evidence="7 8" id="KW-0472">Membrane</keyword>
<dbReference type="NCBIfam" id="TIGR01948">
    <property type="entry name" value="rnfE"/>
    <property type="match status" value="1"/>
</dbReference>
<evidence type="ECO:0000256" key="5">
    <source>
        <dbReference type="ARBA" id="ARBA00022982"/>
    </source>
</evidence>
<dbReference type="PIRSF" id="PIRSF006102">
    <property type="entry name" value="NQR_DE"/>
    <property type="match status" value="1"/>
</dbReference>
<dbReference type="GO" id="GO:0012505">
    <property type="term" value="C:endomembrane system"/>
    <property type="evidence" value="ECO:0007669"/>
    <property type="project" value="UniProtKB-SubCell"/>
</dbReference>
<sequence>MSEACSATPATPPAAGSAGPAYGTLIKDGVWSNNPVLAQMIGLCPALAVTGSATNGLGMGLATTAVLVLSNVLIASIRNLVSPNVRIPVFIVLIASLVTLIDMSMNAWMYDLYQVLGLFIALIVVNCAILGRAEAFASKNPVGAAAVDGFAMGLGFTATLVVLGGIREVLGSGTLFAGASQMLGTQFAFLEFTVIPDYKGFLMMILPPGAFFVIAFLIAGHRLIEEGAKRKAERKAAQPALPAGGAAV</sequence>
<dbReference type="GO" id="GO:0005886">
    <property type="term" value="C:plasma membrane"/>
    <property type="evidence" value="ECO:0007669"/>
    <property type="project" value="UniProtKB-SubCell"/>
</dbReference>
<evidence type="ECO:0000256" key="1">
    <source>
        <dbReference type="ARBA" id="ARBA00004127"/>
    </source>
</evidence>
<comment type="subunit">
    <text evidence="8">The complex is composed of six subunits: RnfA, RnfB, RnfC, RnfD, RnfE and RnfG.</text>
</comment>
<keyword evidence="10" id="KW-1185">Reference proteome</keyword>
<keyword evidence="3 8" id="KW-0812">Transmembrane</keyword>
<gene>
    <name evidence="8" type="primary">rnfE</name>
    <name evidence="9" type="ORF">E6O51_08635</name>
</gene>
<protein>
    <recommendedName>
        <fullName evidence="8">Ion-translocating oxidoreductase complex subunit E</fullName>
        <ecNumber evidence="8">7.-.-.-</ecNumber>
    </recommendedName>
    <alternativeName>
        <fullName evidence="8">Rnf electron transport complex subunit E</fullName>
    </alternativeName>
</protein>
<accession>A0A4S4AR64</accession>
<keyword evidence="2 8" id="KW-0813">Transport</keyword>
<dbReference type="RefSeq" id="WP_136384570.1">
    <property type="nucleotide sequence ID" value="NZ_SSOD01000005.1"/>
</dbReference>
<organism evidence="9 10">
    <name type="scientific">Pseudothauera rhizosphaerae</name>
    <dbReference type="NCBI Taxonomy" id="2565932"/>
    <lineage>
        <taxon>Bacteria</taxon>
        <taxon>Pseudomonadati</taxon>
        <taxon>Pseudomonadota</taxon>
        <taxon>Betaproteobacteria</taxon>
        <taxon>Rhodocyclales</taxon>
        <taxon>Zoogloeaceae</taxon>
        <taxon>Pseudothauera</taxon>
    </lineage>
</organism>
<dbReference type="PANTHER" id="PTHR30586">
    <property type="entry name" value="ELECTRON TRANSPORT COMPLEX PROTEIN RNFE"/>
    <property type="match status" value="1"/>
</dbReference>
<evidence type="ECO:0000256" key="7">
    <source>
        <dbReference type="ARBA" id="ARBA00023136"/>
    </source>
</evidence>
<feature type="transmembrane region" description="Helical" evidence="8">
    <location>
        <begin position="145"/>
        <end position="166"/>
    </location>
</feature>
<evidence type="ECO:0000256" key="2">
    <source>
        <dbReference type="ARBA" id="ARBA00022448"/>
    </source>
</evidence>
<dbReference type="OrthoDB" id="9782945at2"/>
<dbReference type="InterPro" id="IPR003667">
    <property type="entry name" value="NqrDE/RnfAE"/>
</dbReference>
<feature type="transmembrane region" description="Helical" evidence="8">
    <location>
        <begin position="201"/>
        <end position="224"/>
    </location>
</feature>
<proteinExistence type="inferred from homology"/>
<evidence type="ECO:0000256" key="3">
    <source>
        <dbReference type="ARBA" id="ARBA00022692"/>
    </source>
</evidence>
<feature type="transmembrane region" description="Helical" evidence="8">
    <location>
        <begin position="57"/>
        <end position="77"/>
    </location>
</feature>
<evidence type="ECO:0000256" key="8">
    <source>
        <dbReference type="HAMAP-Rule" id="MF_00478"/>
    </source>
</evidence>
<dbReference type="EMBL" id="SSOD01000005">
    <property type="protein sequence ID" value="THF62207.1"/>
    <property type="molecule type" value="Genomic_DNA"/>
</dbReference>
<evidence type="ECO:0000313" key="10">
    <source>
        <dbReference type="Proteomes" id="UP000307956"/>
    </source>
</evidence>
<comment type="function">
    <text evidence="8">Part of a membrane-bound complex that couples electron transfer with translocation of ions across the membrane.</text>
</comment>
<evidence type="ECO:0000313" key="9">
    <source>
        <dbReference type="EMBL" id="THF62207.1"/>
    </source>
</evidence>
<feature type="transmembrane region" description="Helical" evidence="8">
    <location>
        <begin position="89"/>
        <end position="109"/>
    </location>
</feature>
<dbReference type="AlphaFoldDB" id="A0A4S4AR64"/>
<comment type="similarity">
    <text evidence="8">Belongs to the NqrDE/RnfAE family.</text>
</comment>
<comment type="subcellular location">
    <subcellularLocation>
        <location evidence="8">Cell inner membrane</location>
        <topology evidence="8">Multi-pass membrane protein</topology>
    </subcellularLocation>
    <subcellularLocation>
        <location evidence="1">Endomembrane system</location>
        <topology evidence="1">Multi-pass membrane protein</topology>
    </subcellularLocation>
</comment>